<keyword evidence="4 10" id="KW-0067">ATP-binding</keyword>
<dbReference type="SUPFAM" id="SSF90123">
    <property type="entry name" value="ABC transporter transmembrane region"/>
    <property type="match status" value="1"/>
</dbReference>
<dbReference type="PROSITE" id="PS50929">
    <property type="entry name" value="ABC_TM1F"/>
    <property type="match status" value="1"/>
</dbReference>
<evidence type="ECO:0000259" key="8">
    <source>
        <dbReference type="PROSITE" id="PS50893"/>
    </source>
</evidence>
<dbReference type="InterPro" id="IPR036640">
    <property type="entry name" value="ABC1_TM_sf"/>
</dbReference>
<evidence type="ECO:0000313" key="10">
    <source>
        <dbReference type="EMBL" id="TDD16614.1"/>
    </source>
</evidence>
<keyword evidence="6 7" id="KW-0472">Membrane</keyword>
<dbReference type="InterPro" id="IPR003439">
    <property type="entry name" value="ABC_transporter-like_ATP-bd"/>
</dbReference>
<evidence type="ECO:0000256" key="1">
    <source>
        <dbReference type="ARBA" id="ARBA00004651"/>
    </source>
</evidence>
<dbReference type="GO" id="GO:0034040">
    <property type="term" value="F:ATPase-coupled lipid transmembrane transporter activity"/>
    <property type="evidence" value="ECO:0007669"/>
    <property type="project" value="TreeGrafter"/>
</dbReference>
<dbReference type="EMBL" id="SMKP01000102">
    <property type="protein sequence ID" value="TDD16614.1"/>
    <property type="molecule type" value="Genomic_DNA"/>
</dbReference>
<evidence type="ECO:0000256" key="3">
    <source>
        <dbReference type="ARBA" id="ARBA00022741"/>
    </source>
</evidence>
<feature type="transmembrane region" description="Helical" evidence="7">
    <location>
        <begin position="112"/>
        <end position="133"/>
    </location>
</feature>
<proteinExistence type="predicted"/>
<feature type="domain" description="ABC transmembrane type-1" evidence="9">
    <location>
        <begin position="72"/>
        <end position="359"/>
    </location>
</feature>
<dbReference type="Pfam" id="PF00005">
    <property type="entry name" value="ABC_tran"/>
    <property type="match status" value="1"/>
</dbReference>
<evidence type="ECO:0000256" key="4">
    <source>
        <dbReference type="ARBA" id="ARBA00022840"/>
    </source>
</evidence>
<evidence type="ECO:0000256" key="2">
    <source>
        <dbReference type="ARBA" id="ARBA00022692"/>
    </source>
</evidence>
<reference evidence="10 11" key="1">
    <citation type="submission" date="2019-03" db="EMBL/GenBank/DDBJ databases">
        <title>Draft genome sequences of novel Actinobacteria.</title>
        <authorList>
            <person name="Sahin N."/>
            <person name="Ay H."/>
            <person name="Saygin H."/>
        </authorList>
    </citation>
    <scope>NUCLEOTIDE SEQUENCE [LARGE SCALE GENOMIC DNA]</scope>
    <source>
        <strain evidence="10 11">KC712</strain>
    </source>
</reference>
<evidence type="ECO:0000256" key="7">
    <source>
        <dbReference type="SAM" id="Phobius"/>
    </source>
</evidence>
<dbReference type="GO" id="GO:0005886">
    <property type="term" value="C:plasma membrane"/>
    <property type="evidence" value="ECO:0007669"/>
    <property type="project" value="UniProtKB-SubCell"/>
</dbReference>
<feature type="transmembrane region" description="Helical" evidence="7">
    <location>
        <begin position="191"/>
        <end position="208"/>
    </location>
</feature>
<dbReference type="PANTHER" id="PTHR24221:SF646">
    <property type="entry name" value="HAEMOLYSIN SECRETION ATP-BINDING PROTEIN"/>
    <property type="match status" value="1"/>
</dbReference>
<protein>
    <submittedName>
        <fullName evidence="10">ABC transporter ATP-binding protein</fullName>
    </submittedName>
</protein>
<feature type="transmembrane region" description="Helical" evidence="7">
    <location>
        <begin position="214"/>
        <end position="233"/>
    </location>
</feature>
<feature type="transmembrane region" description="Helical" evidence="7">
    <location>
        <begin position="302"/>
        <end position="324"/>
    </location>
</feature>
<dbReference type="RefSeq" id="WP_132514202.1">
    <property type="nucleotide sequence ID" value="NZ_SMKP01000102.1"/>
</dbReference>
<name>A0A4R4WJH7_9ACTN</name>
<dbReference type="GO" id="GO:0005524">
    <property type="term" value="F:ATP binding"/>
    <property type="evidence" value="ECO:0007669"/>
    <property type="project" value="UniProtKB-KW"/>
</dbReference>
<dbReference type="InterPro" id="IPR003593">
    <property type="entry name" value="AAA+_ATPase"/>
</dbReference>
<dbReference type="AlphaFoldDB" id="A0A4R4WJH7"/>
<feature type="domain" description="ABC transporter" evidence="8">
    <location>
        <begin position="393"/>
        <end position="635"/>
    </location>
</feature>
<comment type="subcellular location">
    <subcellularLocation>
        <location evidence="1">Cell membrane</location>
        <topology evidence="1">Multi-pass membrane protein</topology>
    </subcellularLocation>
</comment>
<sequence length="646" mass="70069">MKRTNRRAQATTGDEQKSASEKELFGGRLLYRTTEAHDAWFKLGVVRSLAALPLLLRLAVGLAWEADRKAVVAVVAAELGGSIARVIGLLALNAALTALLAGGEMPERLRAMVPAVTLVVIASAAAALSNAVSTRFSGPLGPRVERLVRQKYLERSCRVEMAAIENHDFHRLLESARFGASSASRMMDQSVLVLTSLLSLIAMTGVLIHLHWLLSVMLVVMVLPSAWAGLTTARHRYESYQRWLQHDRAADLLCDLLTDADAAAEIRVHDVGPFLLGHHASLAKVAEAEQDRLARVSAKLQLTAAALTGLMTVAICAVLAGLLWTSALALAGLGTAVIAIRQGAGTLTGLVSQVNLLYRESLHVADLRRLLRESANHLIPVGGHRLPAPVSEIRLENITFTYPEVGQSGPALQDVSLVIPTGQIVALVGENGSGKSTLAKLLCGLYLPDSGRIVWDGVDAAGADRAHLFRRFGLVQQDHVRWPLTARTNVIISRSDMPVSESRLAAAAERAGADFIKDLPHGWQTLLTRTFRRGVQLSGGQWQRLGIARAHYRDADILIVDEPTAALDAKAEERVFEQIRALADSGQTILLITHRMSSVRHADLIHVLHEGRLIESGNPEQLLADPTGHYRALYEIQASRYRVPIT</sequence>
<dbReference type="Gene3D" id="3.40.50.300">
    <property type="entry name" value="P-loop containing nucleotide triphosphate hydrolases"/>
    <property type="match status" value="1"/>
</dbReference>
<feature type="transmembrane region" description="Helical" evidence="7">
    <location>
        <begin position="70"/>
        <end position="92"/>
    </location>
</feature>
<dbReference type="InterPro" id="IPR011527">
    <property type="entry name" value="ABC1_TM_dom"/>
</dbReference>
<keyword evidence="3" id="KW-0547">Nucleotide-binding</keyword>
<dbReference type="CDD" id="cd03228">
    <property type="entry name" value="ABCC_MRP_Like"/>
    <property type="match status" value="1"/>
</dbReference>
<keyword evidence="5 7" id="KW-1133">Transmembrane helix</keyword>
<accession>A0A4R4WJH7</accession>
<evidence type="ECO:0000256" key="5">
    <source>
        <dbReference type="ARBA" id="ARBA00022989"/>
    </source>
</evidence>
<evidence type="ECO:0000256" key="6">
    <source>
        <dbReference type="ARBA" id="ARBA00023136"/>
    </source>
</evidence>
<dbReference type="Gene3D" id="1.20.1560.10">
    <property type="entry name" value="ABC transporter type 1, transmembrane domain"/>
    <property type="match status" value="1"/>
</dbReference>
<dbReference type="GO" id="GO:0016887">
    <property type="term" value="F:ATP hydrolysis activity"/>
    <property type="evidence" value="ECO:0007669"/>
    <property type="project" value="InterPro"/>
</dbReference>
<dbReference type="PROSITE" id="PS50893">
    <property type="entry name" value="ABC_TRANSPORTER_2"/>
    <property type="match status" value="1"/>
</dbReference>
<dbReference type="OrthoDB" id="9806127at2"/>
<comment type="caution">
    <text evidence="10">The sequence shown here is derived from an EMBL/GenBank/DDBJ whole genome shotgun (WGS) entry which is preliminary data.</text>
</comment>
<gene>
    <name evidence="10" type="ORF">E1294_30755</name>
</gene>
<keyword evidence="2 7" id="KW-0812">Transmembrane</keyword>
<organism evidence="10 11">
    <name type="scientific">Nonomuraea diastatica</name>
    <dbReference type="NCBI Taxonomy" id="1848329"/>
    <lineage>
        <taxon>Bacteria</taxon>
        <taxon>Bacillati</taxon>
        <taxon>Actinomycetota</taxon>
        <taxon>Actinomycetes</taxon>
        <taxon>Streptosporangiales</taxon>
        <taxon>Streptosporangiaceae</taxon>
        <taxon>Nonomuraea</taxon>
    </lineage>
</organism>
<dbReference type="InterPro" id="IPR039421">
    <property type="entry name" value="Type_1_exporter"/>
</dbReference>
<keyword evidence="11" id="KW-1185">Reference proteome</keyword>
<dbReference type="SMART" id="SM00382">
    <property type="entry name" value="AAA"/>
    <property type="match status" value="1"/>
</dbReference>
<dbReference type="Proteomes" id="UP000294543">
    <property type="component" value="Unassembled WGS sequence"/>
</dbReference>
<dbReference type="GO" id="GO:0140359">
    <property type="term" value="F:ABC-type transporter activity"/>
    <property type="evidence" value="ECO:0007669"/>
    <property type="project" value="InterPro"/>
</dbReference>
<evidence type="ECO:0000313" key="11">
    <source>
        <dbReference type="Proteomes" id="UP000294543"/>
    </source>
</evidence>
<dbReference type="PANTHER" id="PTHR24221">
    <property type="entry name" value="ATP-BINDING CASSETTE SUB-FAMILY B"/>
    <property type="match status" value="1"/>
</dbReference>
<evidence type="ECO:0000259" key="9">
    <source>
        <dbReference type="PROSITE" id="PS50929"/>
    </source>
</evidence>
<dbReference type="InterPro" id="IPR027417">
    <property type="entry name" value="P-loop_NTPase"/>
</dbReference>
<dbReference type="SUPFAM" id="SSF52540">
    <property type="entry name" value="P-loop containing nucleoside triphosphate hydrolases"/>
    <property type="match status" value="1"/>
</dbReference>